<organism evidence="1">
    <name type="scientific">marine sediment metagenome</name>
    <dbReference type="NCBI Taxonomy" id="412755"/>
    <lineage>
        <taxon>unclassified sequences</taxon>
        <taxon>metagenomes</taxon>
        <taxon>ecological metagenomes</taxon>
    </lineage>
</organism>
<name>A0A0F9FYG3_9ZZZZ</name>
<accession>A0A0F9FYG3</accession>
<proteinExistence type="predicted"/>
<comment type="caution">
    <text evidence="1">The sequence shown here is derived from an EMBL/GenBank/DDBJ whole genome shotgun (WGS) entry which is preliminary data.</text>
</comment>
<gene>
    <name evidence="1" type="ORF">LCGC14_2185610</name>
</gene>
<dbReference type="AlphaFoldDB" id="A0A0F9FYG3"/>
<protein>
    <submittedName>
        <fullName evidence="1">Uncharacterized protein</fullName>
    </submittedName>
</protein>
<evidence type="ECO:0000313" key="1">
    <source>
        <dbReference type="EMBL" id="KKL62395.1"/>
    </source>
</evidence>
<dbReference type="EMBL" id="LAZR01028502">
    <property type="protein sequence ID" value="KKL62395.1"/>
    <property type="molecule type" value="Genomic_DNA"/>
</dbReference>
<reference evidence="1" key="1">
    <citation type="journal article" date="2015" name="Nature">
        <title>Complex archaea that bridge the gap between prokaryotes and eukaryotes.</title>
        <authorList>
            <person name="Spang A."/>
            <person name="Saw J.H."/>
            <person name="Jorgensen S.L."/>
            <person name="Zaremba-Niedzwiedzka K."/>
            <person name="Martijn J."/>
            <person name="Lind A.E."/>
            <person name="van Eijk R."/>
            <person name="Schleper C."/>
            <person name="Guy L."/>
            <person name="Ettema T.J."/>
        </authorList>
    </citation>
    <scope>NUCLEOTIDE SEQUENCE</scope>
</reference>
<sequence length="179" mass="19882">MNYIDDVVDIRIPIGEEERMSSEYDDGSLAISAPVSTNNLKKLRGVHGEILRLHHMGVKSGEIAKTVGKCEGTVNYTIQSVPGQERLRELQLLSDNDSVEIAKKLRKIAPEAVDMMKSIMLDEVEDEHVSVPTRLRAAESLLDRGGWGKVTKSNITIKDDSQIVEEIKARAVEPLSFLN</sequence>